<proteinExistence type="predicted"/>
<keyword evidence="2" id="KW-1185">Reference proteome</keyword>
<name>A0A6A5RWI8_9PLEO</name>
<feature type="non-terminal residue" evidence="1">
    <location>
        <position position="1"/>
    </location>
</feature>
<evidence type="ECO:0000313" key="1">
    <source>
        <dbReference type="EMBL" id="KAF1930646.1"/>
    </source>
</evidence>
<dbReference type="RefSeq" id="XP_033450894.1">
    <property type="nucleotide sequence ID" value="XM_033595584.1"/>
</dbReference>
<dbReference type="AlphaFoldDB" id="A0A6A5RWI8"/>
<reference evidence="1" key="1">
    <citation type="journal article" date="2020" name="Stud. Mycol.">
        <title>101 Dothideomycetes genomes: a test case for predicting lifestyles and emergence of pathogens.</title>
        <authorList>
            <person name="Haridas S."/>
            <person name="Albert R."/>
            <person name="Binder M."/>
            <person name="Bloem J."/>
            <person name="Labutti K."/>
            <person name="Salamov A."/>
            <person name="Andreopoulos B."/>
            <person name="Baker S."/>
            <person name="Barry K."/>
            <person name="Bills G."/>
            <person name="Bluhm B."/>
            <person name="Cannon C."/>
            <person name="Castanera R."/>
            <person name="Culley D."/>
            <person name="Daum C."/>
            <person name="Ezra D."/>
            <person name="Gonzalez J."/>
            <person name="Henrissat B."/>
            <person name="Kuo A."/>
            <person name="Liang C."/>
            <person name="Lipzen A."/>
            <person name="Lutzoni F."/>
            <person name="Magnuson J."/>
            <person name="Mondo S."/>
            <person name="Nolan M."/>
            <person name="Ohm R."/>
            <person name="Pangilinan J."/>
            <person name="Park H.-J."/>
            <person name="Ramirez L."/>
            <person name="Alfaro M."/>
            <person name="Sun H."/>
            <person name="Tritt A."/>
            <person name="Yoshinaga Y."/>
            <person name="Zwiers L.-H."/>
            <person name="Turgeon B."/>
            <person name="Goodwin S."/>
            <person name="Spatafora J."/>
            <person name="Crous P."/>
            <person name="Grigoriev I."/>
        </authorList>
    </citation>
    <scope>NUCLEOTIDE SEQUENCE</scope>
    <source>
        <strain evidence="1">CBS 183.55</strain>
    </source>
</reference>
<dbReference type="Proteomes" id="UP000800082">
    <property type="component" value="Unassembled WGS sequence"/>
</dbReference>
<sequence>YAQTAKKYGCNQSTLLRWHCGVYALRARGYAEQQHLNTTQENKLMKYIDVPCKRGLLSTREMIRNFVVEILNSMLESPNVPHGRKN</sequence>
<organism evidence="1 2">
    <name type="scientific">Didymella exigua CBS 183.55</name>
    <dbReference type="NCBI Taxonomy" id="1150837"/>
    <lineage>
        <taxon>Eukaryota</taxon>
        <taxon>Fungi</taxon>
        <taxon>Dikarya</taxon>
        <taxon>Ascomycota</taxon>
        <taxon>Pezizomycotina</taxon>
        <taxon>Dothideomycetes</taxon>
        <taxon>Pleosporomycetidae</taxon>
        <taxon>Pleosporales</taxon>
        <taxon>Pleosporineae</taxon>
        <taxon>Didymellaceae</taxon>
        <taxon>Didymella</taxon>
    </lineage>
</organism>
<gene>
    <name evidence="1" type="ORF">M421DRAFT_58297</name>
</gene>
<accession>A0A6A5RWI8</accession>
<dbReference type="OrthoDB" id="3942738at2759"/>
<protein>
    <submittedName>
        <fullName evidence="1">Uncharacterized protein</fullName>
    </submittedName>
</protein>
<evidence type="ECO:0000313" key="2">
    <source>
        <dbReference type="Proteomes" id="UP000800082"/>
    </source>
</evidence>
<dbReference type="EMBL" id="ML978963">
    <property type="protein sequence ID" value="KAF1930646.1"/>
    <property type="molecule type" value="Genomic_DNA"/>
</dbReference>
<dbReference type="GeneID" id="54353251"/>